<dbReference type="Gene3D" id="3.30.40.10">
    <property type="entry name" value="Zinc/RING finger domain, C3HC4 (zinc finger)"/>
    <property type="match status" value="1"/>
</dbReference>
<feature type="compositionally biased region" description="Basic and acidic residues" evidence="2">
    <location>
        <begin position="573"/>
        <end position="587"/>
    </location>
</feature>
<organism evidence="5 6">
    <name type="scientific">Toxoplasma gondii GAB2-2007-GAL-DOM2</name>
    <dbReference type="NCBI Taxonomy" id="1130820"/>
    <lineage>
        <taxon>Eukaryota</taxon>
        <taxon>Sar</taxon>
        <taxon>Alveolata</taxon>
        <taxon>Apicomplexa</taxon>
        <taxon>Conoidasida</taxon>
        <taxon>Coccidia</taxon>
        <taxon>Eucoccidiorida</taxon>
        <taxon>Eimeriorina</taxon>
        <taxon>Sarcocystidae</taxon>
        <taxon>Toxoplasma</taxon>
    </lineage>
</organism>
<dbReference type="InterPro" id="IPR001841">
    <property type="entry name" value="Znf_RING"/>
</dbReference>
<reference evidence="5 6" key="1">
    <citation type="submission" date="2014-02" db="EMBL/GenBank/DDBJ databases">
        <authorList>
            <person name="Sibley D."/>
            <person name="Venepally P."/>
            <person name="Karamycheva S."/>
            <person name="Hadjithomas M."/>
            <person name="Khan A."/>
            <person name="Brunk B."/>
            <person name="Roos D."/>
            <person name="Caler E."/>
            <person name="Lorenzi H."/>
        </authorList>
    </citation>
    <scope>NUCLEOTIDE SEQUENCE [LARGE SCALE GENOMIC DNA]</scope>
    <source>
        <strain evidence="5 6">GAB2-2007-GAL-DOM2</strain>
    </source>
</reference>
<sequence length="805" mass="85860">MDFGASSPRSTFSSSTDASPERLSLPPFYIFSFLSPFAASASLPSLTSPLGASAVLAGKEVVDWSTCPICLQVLCRPVCGPCQHVACGGCFVGSLQWRQKCPVCNRAMKASDLECMRSPDASNGRSEATSREEQSSSSSQPPSSLSAPDPSSSLASPSRRPSDRSAPPLAGAADVGPPPTATAAVCAQPPRQRSLGTSPAAATTAAAAAAAVSAAAAATVTATLAGGTDAAVNAAGDVKDGASAAATVISAVLSSDELEAGEEEVPREARAARAATARSAGTQGEGGEREDPQSAAFGGDGTDENAMIARVQKLLEEERRRELAKKTEETRGQGNGDRASETEPPGLESREEQIIRMCDSYYERVLAARDGRKSEVSSSFSSSALGSSFASAVSVTSTLYWRLLLRCDLCGEVVAMHRYDAHRRSSCAYRRCRFFPFGCEFVAKVEGSVAPLVATSSLPVSAIAAPSSLFASAVAPASTASSSEPPSRNALQLRVHEHRCPYRLVKCPCCWKYSTERSSSVLVPLTQLAKLQASRAPVPPRQPSGPSSPFDSHEGGDSEEPRLASQESQEKEEETREEGAREEEAREVSGNLPDVHAESREGDGREFGGVLPSSHATREGRETPSQEELVHLLILQQQDLPRDDDADRRWFSVQRDPSSLFSSAEVEDVDLTEPVGRVVFEDLQGAMDYLLDTEEDIENRIERYGMEPKAFMSEQDRLLVCSPDCIVKEPQRLRVELHEALALLGVTWAVGFPLAFLLGAASSFWGQKTAAFLDIAVPYFFSIVSGWLTGFLRQRPAAGFSLQNE</sequence>
<feature type="compositionally biased region" description="Basic and acidic residues" evidence="2">
    <location>
        <begin position="595"/>
        <end position="606"/>
    </location>
</feature>
<protein>
    <submittedName>
        <fullName evidence="5">Putative transmembrane protein</fullName>
    </submittedName>
</protein>
<evidence type="ECO:0000256" key="3">
    <source>
        <dbReference type="SAM" id="Phobius"/>
    </source>
</evidence>
<feature type="domain" description="RING-type" evidence="4">
    <location>
        <begin position="67"/>
        <end position="105"/>
    </location>
</feature>
<feature type="compositionally biased region" description="Basic and acidic residues" evidence="2">
    <location>
        <begin position="616"/>
        <end position="625"/>
    </location>
</feature>
<keyword evidence="3 5" id="KW-0812">Transmembrane</keyword>
<dbReference type="SMART" id="SM00184">
    <property type="entry name" value="RING"/>
    <property type="match status" value="1"/>
</dbReference>
<keyword evidence="1" id="KW-0863">Zinc-finger</keyword>
<accession>A0A086KW20</accession>
<keyword evidence="1" id="KW-0862">Zinc</keyword>
<keyword evidence="3" id="KW-0472">Membrane</keyword>
<feature type="region of interest" description="Disordered" evidence="2">
    <location>
        <begin position="533"/>
        <end position="625"/>
    </location>
</feature>
<name>A0A086KW20_TOXGO</name>
<proteinExistence type="predicted"/>
<evidence type="ECO:0000259" key="4">
    <source>
        <dbReference type="PROSITE" id="PS50089"/>
    </source>
</evidence>
<feature type="region of interest" description="Disordered" evidence="2">
    <location>
        <begin position="1"/>
        <end position="20"/>
    </location>
</feature>
<keyword evidence="1" id="KW-0479">Metal-binding</keyword>
<dbReference type="AlphaFoldDB" id="A0A086KW20"/>
<dbReference type="PROSITE" id="PS50089">
    <property type="entry name" value="ZF_RING_2"/>
    <property type="match status" value="1"/>
</dbReference>
<feature type="compositionally biased region" description="Low complexity" evidence="2">
    <location>
        <begin position="135"/>
        <end position="170"/>
    </location>
</feature>
<feature type="region of interest" description="Disordered" evidence="2">
    <location>
        <begin position="322"/>
        <end position="350"/>
    </location>
</feature>
<feature type="transmembrane region" description="Helical" evidence="3">
    <location>
        <begin position="771"/>
        <end position="792"/>
    </location>
</feature>
<dbReference type="EMBL" id="AHZU02000091">
    <property type="protein sequence ID" value="KFG48588.1"/>
    <property type="molecule type" value="Genomic_DNA"/>
</dbReference>
<feature type="region of interest" description="Disordered" evidence="2">
    <location>
        <begin position="115"/>
        <end position="199"/>
    </location>
</feature>
<feature type="compositionally biased region" description="Basic and acidic residues" evidence="2">
    <location>
        <begin position="322"/>
        <end position="331"/>
    </location>
</feature>
<dbReference type="GO" id="GO:0008270">
    <property type="term" value="F:zinc ion binding"/>
    <property type="evidence" value="ECO:0007669"/>
    <property type="project" value="UniProtKB-KW"/>
</dbReference>
<dbReference type="OrthoDB" id="332446at2759"/>
<evidence type="ECO:0000256" key="2">
    <source>
        <dbReference type="SAM" id="MobiDB-lite"/>
    </source>
</evidence>
<keyword evidence="3" id="KW-1133">Transmembrane helix</keyword>
<evidence type="ECO:0000256" key="1">
    <source>
        <dbReference type="PROSITE-ProRule" id="PRU00175"/>
    </source>
</evidence>
<gene>
    <name evidence="5" type="ORF">TGDOM2_231930</name>
</gene>
<evidence type="ECO:0000313" key="6">
    <source>
        <dbReference type="Proteomes" id="UP000028837"/>
    </source>
</evidence>
<evidence type="ECO:0000313" key="5">
    <source>
        <dbReference type="EMBL" id="KFG48588.1"/>
    </source>
</evidence>
<feature type="region of interest" description="Disordered" evidence="2">
    <location>
        <begin position="257"/>
        <end position="303"/>
    </location>
</feature>
<dbReference type="VEuPathDB" id="ToxoDB:TGDOM2_231930"/>
<dbReference type="Proteomes" id="UP000028837">
    <property type="component" value="Unassembled WGS sequence"/>
</dbReference>
<feature type="compositionally biased region" description="Basic and acidic residues" evidence="2">
    <location>
        <begin position="551"/>
        <end position="562"/>
    </location>
</feature>
<feature type="transmembrane region" description="Helical" evidence="3">
    <location>
        <begin position="741"/>
        <end position="765"/>
    </location>
</feature>
<comment type="caution">
    <text evidence="5">The sequence shown here is derived from an EMBL/GenBank/DDBJ whole genome shotgun (WGS) entry which is preliminary data.</text>
</comment>
<feature type="compositionally biased region" description="Low complexity" evidence="2">
    <location>
        <begin position="1"/>
        <end position="18"/>
    </location>
</feature>
<dbReference type="InterPro" id="IPR013083">
    <property type="entry name" value="Znf_RING/FYVE/PHD"/>
</dbReference>
<dbReference type="CDD" id="cd16449">
    <property type="entry name" value="RING-HC"/>
    <property type="match status" value="1"/>
</dbReference>
<dbReference type="SUPFAM" id="SSF57850">
    <property type="entry name" value="RING/U-box"/>
    <property type="match status" value="1"/>
</dbReference>